<proteinExistence type="predicted"/>
<dbReference type="EMBL" id="MAEI02000001">
    <property type="protein sequence ID" value="MEO1782041.1"/>
    <property type="molecule type" value="Genomic_DNA"/>
</dbReference>
<keyword evidence="2" id="KW-1185">Reference proteome</keyword>
<reference evidence="1 2" key="2">
    <citation type="submission" date="2024-02" db="EMBL/GenBank/DDBJ databases">
        <title>The Genome Sequence of Enterococcus diestrammenae JM9A.</title>
        <authorList>
            <person name="Earl A."/>
            <person name="Manson A."/>
            <person name="Gilmore M."/>
            <person name="Sanders J."/>
            <person name="Shea T."/>
            <person name="Howe W."/>
            <person name="Livny J."/>
            <person name="Cuomo C."/>
            <person name="Neafsey D."/>
            <person name="Birren B."/>
        </authorList>
    </citation>
    <scope>NUCLEOTIDE SEQUENCE [LARGE SCALE GENOMIC DNA]</scope>
    <source>
        <strain evidence="1 2">JM9A</strain>
    </source>
</reference>
<reference evidence="2" key="1">
    <citation type="submission" date="2016-06" db="EMBL/GenBank/DDBJ databases">
        <title>Four novel species of enterococci isolated from chicken manure.</title>
        <authorList>
            <person name="Van Tyne D."/>
        </authorList>
    </citation>
    <scope>NUCLEOTIDE SEQUENCE [LARGE SCALE GENOMIC DNA]</scope>
    <source>
        <strain evidence="2">JM9A</strain>
    </source>
</reference>
<dbReference type="Proteomes" id="UP001429357">
    <property type="component" value="Unassembled WGS sequence"/>
</dbReference>
<evidence type="ECO:0000313" key="2">
    <source>
        <dbReference type="Proteomes" id="UP001429357"/>
    </source>
</evidence>
<evidence type="ECO:0000313" key="1">
    <source>
        <dbReference type="EMBL" id="MEO1782041.1"/>
    </source>
</evidence>
<accession>A0ABV0F1V7</accession>
<organism evidence="1 2">
    <name type="scientific">Enterococcus diestrammenae</name>
    <dbReference type="NCBI Taxonomy" id="1155073"/>
    <lineage>
        <taxon>Bacteria</taxon>
        <taxon>Bacillati</taxon>
        <taxon>Bacillota</taxon>
        <taxon>Bacilli</taxon>
        <taxon>Lactobacillales</taxon>
        <taxon>Enterococcaceae</taxon>
        <taxon>Enterococcus</taxon>
    </lineage>
</organism>
<gene>
    <name evidence="1" type="ORF">BAU18_001634</name>
</gene>
<protein>
    <submittedName>
        <fullName evidence="1">Uncharacterized protein</fullName>
    </submittedName>
</protein>
<name>A0ABV0F1V7_9ENTE</name>
<sequence>MTKNECEILQDLRIINLILNDISNKTEIDDFFVNNSIEVVEKAVKDLEYVMNGGKE</sequence>
<dbReference type="RefSeq" id="WP_161870416.1">
    <property type="nucleotide sequence ID" value="NZ_MAEI02000001.1"/>
</dbReference>
<comment type="caution">
    <text evidence="1">The sequence shown here is derived from an EMBL/GenBank/DDBJ whole genome shotgun (WGS) entry which is preliminary data.</text>
</comment>